<comment type="subcellular location">
    <subcellularLocation>
        <location evidence="5">Cytoplasm</location>
    </subcellularLocation>
</comment>
<protein>
    <recommendedName>
        <fullName evidence="5">Flagellar assembly factor FliW</fullName>
    </recommendedName>
</protein>
<evidence type="ECO:0000256" key="3">
    <source>
        <dbReference type="ARBA" id="ARBA00022845"/>
    </source>
</evidence>
<comment type="function">
    <text evidence="5">Acts as an anti-CsrA protein, binds CsrA and prevents it from repressing translation of its target genes, one of which is flagellin. Binds to flagellin and participates in the assembly of the flagellum.</text>
</comment>
<organism evidence="6 7">
    <name type="scientific">Thermotalea metallivorans</name>
    <dbReference type="NCBI Taxonomy" id="520762"/>
    <lineage>
        <taxon>Bacteria</taxon>
        <taxon>Bacillati</taxon>
        <taxon>Bacillota</taxon>
        <taxon>Clostridia</taxon>
        <taxon>Peptostreptococcales</taxon>
        <taxon>Thermotaleaceae</taxon>
        <taxon>Thermotalea</taxon>
    </lineage>
</organism>
<evidence type="ECO:0000256" key="2">
    <source>
        <dbReference type="ARBA" id="ARBA00022795"/>
    </source>
</evidence>
<evidence type="ECO:0000256" key="4">
    <source>
        <dbReference type="ARBA" id="ARBA00023186"/>
    </source>
</evidence>
<dbReference type="GO" id="GO:0006417">
    <property type="term" value="P:regulation of translation"/>
    <property type="evidence" value="ECO:0007669"/>
    <property type="project" value="UniProtKB-KW"/>
</dbReference>
<proteinExistence type="inferred from homology"/>
<dbReference type="OrthoDB" id="9801235at2"/>
<evidence type="ECO:0000256" key="1">
    <source>
        <dbReference type="ARBA" id="ARBA00022490"/>
    </source>
</evidence>
<keyword evidence="6" id="KW-0969">Cilium</keyword>
<sequence length="146" mass="16897">MKLQTKHFGEIEIDEHTVIDFPEGIPGFENFKRYVILKNPDPDNPFHWLQCVDDTDLAFAIVNPFILKEDYDFAIPDSVIEKLNIESIEDIIILTIVVIPEDIRKMTANLRAPLIINIHSRLGKQLILEDATYPSKYFIMHESMEG</sequence>
<dbReference type="GO" id="GO:0044780">
    <property type="term" value="P:bacterial-type flagellum assembly"/>
    <property type="evidence" value="ECO:0007669"/>
    <property type="project" value="UniProtKB-UniRule"/>
</dbReference>
<evidence type="ECO:0000313" key="6">
    <source>
        <dbReference type="EMBL" id="KXG76337.1"/>
    </source>
</evidence>
<keyword evidence="1 5" id="KW-0963">Cytoplasm</keyword>
<comment type="similarity">
    <text evidence="5">Belongs to the FliW family.</text>
</comment>
<comment type="subunit">
    <text evidence="5">Interacts with translational regulator CsrA and flagellin(s).</text>
</comment>
<dbReference type="Gene3D" id="2.30.290.10">
    <property type="entry name" value="BH3618-like"/>
    <property type="match status" value="1"/>
</dbReference>
<dbReference type="GO" id="GO:0005737">
    <property type="term" value="C:cytoplasm"/>
    <property type="evidence" value="ECO:0007669"/>
    <property type="project" value="UniProtKB-SubCell"/>
</dbReference>
<evidence type="ECO:0000313" key="7">
    <source>
        <dbReference type="Proteomes" id="UP000070456"/>
    </source>
</evidence>
<dbReference type="SUPFAM" id="SSF141457">
    <property type="entry name" value="BH3618-like"/>
    <property type="match status" value="1"/>
</dbReference>
<dbReference type="AlphaFoldDB" id="A0A140L712"/>
<gene>
    <name evidence="5 6" type="primary">fliW</name>
    <name evidence="6" type="ORF">AN619_12950</name>
</gene>
<dbReference type="HAMAP" id="MF_01185">
    <property type="entry name" value="FliW"/>
    <property type="match status" value="1"/>
</dbReference>
<name>A0A140L712_9FIRM</name>
<comment type="caution">
    <text evidence="6">The sequence shown here is derived from an EMBL/GenBank/DDBJ whole genome shotgun (WGS) entry which is preliminary data.</text>
</comment>
<dbReference type="NCBIfam" id="NF009793">
    <property type="entry name" value="PRK13285.1-1"/>
    <property type="match status" value="1"/>
</dbReference>
<dbReference type="NCBIfam" id="NF009798">
    <property type="entry name" value="PRK13285.2-1"/>
    <property type="match status" value="1"/>
</dbReference>
<keyword evidence="7" id="KW-1185">Reference proteome</keyword>
<dbReference type="PANTHER" id="PTHR39190">
    <property type="entry name" value="FLAGELLAR ASSEMBLY FACTOR FLIW"/>
    <property type="match status" value="1"/>
</dbReference>
<dbReference type="EMBL" id="LOEE01000028">
    <property type="protein sequence ID" value="KXG76337.1"/>
    <property type="molecule type" value="Genomic_DNA"/>
</dbReference>
<keyword evidence="6" id="KW-0282">Flagellum</keyword>
<keyword evidence="2 5" id="KW-1005">Bacterial flagellum biogenesis</keyword>
<keyword evidence="3 5" id="KW-0810">Translation regulation</keyword>
<keyword evidence="4 5" id="KW-0143">Chaperone</keyword>
<dbReference type="Proteomes" id="UP000070456">
    <property type="component" value="Unassembled WGS sequence"/>
</dbReference>
<dbReference type="STRING" id="520762.AN619_12950"/>
<evidence type="ECO:0000256" key="5">
    <source>
        <dbReference type="HAMAP-Rule" id="MF_01185"/>
    </source>
</evidence>
<dbReference type="InterPro" id="IPR024046">
    <property type="entry name" value="Flagellar_assmbl_FliW_dom_sf"/>
</dbReference>
<dbReference type="Pfam" id="PF02623">
    <property type="entry name" value="FliW"/>
    <property type="match status" value="1"/>
</dbReference>
<reference evidence="6 7" key="1">
    <citation type="submission" date="2015-12" db="EMBL/GenBank/DDBJ databases">
        <title>Draft genome sequence of the thermoanaerobe Thermotalea metallivorans, an isolate from the runoff channel of the Great Artesian Basin, Australia.</title>
        <authorList>
            <person name="Patel B.K."/>
        </authorList>
    </citation>
    <scope>NUCLEOTIDE SEQUENCE [LARGE SCALE GENOMIC DNA]</scope>
    <source>
        <strain evidence="6 7">B2-1</strain>
    </source>
</reference>
<accession>A0A140L712</accession>
<keyword evidence="6" id="KW-0966">Cell projection</keyword>
<dbReference type="InterPro" id="IPR003775">
    <property type="entry name" value="Flagellar_assembly_factor_FliW"/>
</dbReference>
<dbReference type="RefSeq" id="WP_068555887.1">
    <property type="nucleotide sequence ID" value="NZ_LOEE01000028.1"/>
</dbReference>
<dbReference type="PANTHER" id="PTHR39190:SF1">
    <property type="entry name" value="FLAGELLAR ASSEMBLY FACTOR FLIW"/>
    <property type="match status" value="1"/>
</dbReference>